<protein>
    <submittedName>
        <fullName evidence="4">T9SS type A sorting domain-containing protein</fullName>
    </submittedName>
</protein>
<evidence type="ECO:0000256" key="2">
    <source>
        <dbReference type="SAM" id="SignalP"/>
    </source>
</evidence>
<evidence type="ECO:0000256" key="1">
    <source>
        <dbReference type="ARBA" id="ARBA00022729"/>
    </source>
</evidence>
<evidence type="ECO:0000259" key="3">
    <source>
        <dbReference type="Pfam" id="PF18962"/>
    </source>
</evidence>
<feature type="domain" description="Secretion system C-terminal sorting" evidence="3">
    <location>
        <begin position="390"/>
        <end position="457"/>
    </location>
</feature>
<gene>
    <name evidence="4" type="ORF">ESV24_06365</name>
</gene>
<dbReference type="AlphaFoldDB" id="A0A5C6YQ23"/>
<dbReference type="NCBIfam" id="TIGR04183">
    <property type="entry name" value="Por_Secre_tail"/>
    <property type="match status" value="1"/>
</dbReference>
<feature type="signal peptide" evidence="2">
    <location>
        <begin position="1"/>
        <end position="19"/>
    </location>
</feature>
<dbReference type="PANTHER" id="PTHR44103">
    <property type="entry name" value="PROPROTEIN CONVERTASE P"/>
    <property type="match status" value="1"/>
</dbReference>
<reference evidence="4 5" key="1">
    <citation type="submission" date="2019-08" db="EMBL/GenBank/DDBJ databases">
        <title>Genome of Aequorivita lipolytica Y10-2 (type strain).</title>
        <authorList>
            <person name="Bowman J.P."/>
        </authorList>
    </citation>
    <scope>NUCLEOTIDE SEQUENCE [LARGE SCALE GENOMIC DNA]</scope>
    <source>
        <strain evidence="4 5">Y10-2</strain>
    </source>
</reference>
<dbReference type="RefSeq" id="WP_111815556.1">
    <property type="nucleotide sequence ID" value="NZ_CBCRZQ010000004.1"/>
</dbReference>
<dbReference type="Proteomes" id="UP000321945">
    <property type="component" value="Unassembled WGS sequence"/>
</dbReference>
<evidence type="ECO:0000313" key="4">
    <source>
        <dbReference type="EMBL" id="TXD69458.1"/>
    </source>
</evidence>
<comment type="caution">
    <text evidence="4">The sequence shown here is derived from an EMBL/GenBank/DDBJ whole genome shotgun (WGS) entry which is preliminary data.</text>
</comment>
<dbReference type="SUPFAM" id="SSF69318">
    <property type="entry name" value="Integrin alpha N-terminal domain"/>
    <property type="match status" value="2"/>
</dbReference>
<dbReference type="Pfam" id="PF13517">
    <property type="entry name" value="FG-GAP_3"/>
    <property type="match status" value="3"/>
</dbReference>
<dbReference type="PANTHER" id="PTHR44103:SF1">
    <property type="entry name" value="PROPROTEIN CONVERTASE P"/>
    <property type="match status" value="1"/>
</dbReference>
<keyword evidence="1 2" id="KW-0732">Signal</keyword>
<dbReference type="InterPro" id="IPR013517">
    <property type="entry name" value="FG-GAP"/>
</dbReference>
<dbReference type="EMBL" id="VORU01000004">
    <property type="protein sequence ID" value="TXD69458.1"/>
    <property type="molecule type" value="Genomic_DNA"/>
</dbReference>
<evidence type="ECO:0000313" key="5">
    <source>
        <dbReference type="Proteomes" id="UP000321945"/>
    </source>
</evidence>
<sequence>MIKYTYIIAIILFNLKSTAQFGSQQLITTEANLPVRVVCGDINGDGNMDVALAARSLATPYNLAWLENTNGNGDFGSINLIGTMSETYRINLADLDNDGDLDVIGATVFLDIISWYENLDGLGNFSPRNIISNTADGAHDAIGADIDNDGDMDVVSASNNSGLAWYENLDGQGNFSAPKIINNIIDSSRSVVAVDMDGDGDMDILGNARQPAQIFWMENMDGQGTFGTMHIVLEMGFYANTVFAADVDGDNDMDIFSATPYINEVAWYENLDGLGNFGSKNIITNTLSKPYAVYVADLDNDGDNDVLATSVDPFGGEVVWFENLDGLGSFSTKNSIDSNLVFPRDVYAADIDNDGDLDVFIADQNANKIAWYENYTILSVEENQINSLTVYPNPTKGLIYINPKTKTIISIGVFDLLGKKVLQLEGNIQRIDISTLQSGMYFLRIATDAGSFVQKIIKE</sequence>
<dbReference type="InterPro" id="IPR028994">
    <property type="entry name" value="Integrin_alpha_N"/>
</dbReference>
<dbReference type="Gene3D" id="2.130.10.130">
    <property type="entry name" value="Integrin alpha, N-terminal"/>
    <property type="match status" value="1"/>
</dbReference>
<feature type="chain" id="PRO_5022691237" evidence="2">
    <location>
        <begin position="20"/>
        <end position="459"/>
    </location>
</feature>
<dbReference type="Pfam" id="PF18962">
    <property type="entry name" value="Por_Secre_tail"/>
    <property type="match status" value="1"/>
</dbReference>
<name>A0A5C6YQ23_9FLAO</name>
<dbReference type="OrthoDB" id="1081439at2"/>
<keyword evidence="5" id="KW-1185">Reference proteome</keyword>
<organism evidence="4 5">
    <name type="scientific">Aequorivita lipolytica</name>
    <dbReference type="NCBI Taxonomy" id="153267"/>
    <lineage>
        <taxon>Bacteria</taxon>
        <taxon>Pseudomonadati</taxon>
        <taxon>Bacteroidota</taxon>
        <taxon>Flavobacteriia</taxon>
        <taxon>Flavobacteriales</taxon>
        <taxon>Flavobacteriaceae</taxon>
        <taxon>Aequorivita</taxon>
    </lineage>
</organism>
<dbReference type="InterPro" id="IPR026444">
    <property type="entry name" value="Secre_tail"/>
</dbReference>
<proteinExistence type="predicted"/>
<accession>A0A5C6YQ23</accession>